<dbReference type="PRINTS" id="PR00039">
    <property type="entry name" value="HTHLYSR"/>
</dbReference>
<dbReference type="OrthoDB" id="9798121at2"/>
<evidence type="ECO:0000313" key="6">
    <source>
        <dbReference type="EMBL" id="SFJ26235.1"/>
    </source>
</evidence>
<dbReference type="Gene3D" id="1.10.10.10">
    <property type="entry name" value="Winged helix-like DNA-binding domain superfamily/Winged helix DNA-binding domain"/>
    <property type="match status" value="1"/>
</dbReference>
<dbReference type="Pfam" id="PF03466">
    <property type="entry name" value="LysR_substrate"/>
    <property type="match status" value="1"/>
</dbReference>
<evidence type="ECO:0000256" key="4">
    <source>
        <dbReference type="ARBA" id="ARBA00023163"/>
    </source>
</evidence>
<proteinExistence type="inferred from homology"/>
<comment type="similarity">
    <text evidence="1">Belongs to the LysR transcriptional regulatory family.</text>
</comment>
<evidence type="ECO:0000256" key="1">
    <source>
        <dbReference type="ARBA" id="ARBA00009437"/>
    </source>
</evidence>
<accession>A0A1I3PXW7</accession>
<evidence type="ECO:0000256" key="3">
    <source>
        <dbReference type="ARBA" id="ARBA00023125"/>
    </source>
</evidence>
<dbReference type="PROSITE" id="PS50931">
    <property type="entry name" value="HTH_LYSR"/>
    <property type="match status" value="1"/>
</dbReference>
<name>A0A1I3PXW7_9HYPH</name>
<keyword evidence="7" id="KW-1185">Reference proteome</keyword>
<evidence type="ECO:0000259" key="5">
    <source>
        <dbReference type="PROSITE" id="PS50931"/>
    </source>
</evidence>
<dbReference type="STRING" id="1121003.SAMN03080618_02487"/>
<evidence type="ECO:0000313" key="7">
    <source>
        <dbReference type="Proteomes" id="UP000242763"/>
    </source>
</evidence>
<dbReference type="GO" id="GO:0006351">
    <property type="term" value="P:DNA-templated transcription"/>
    <property type="evidence" value="ECO:0007669"/>
    <property type="project" value="TreeGrafter"/>
</dbReference>
<dbReference type="AlphaFoldDB" id="A0A1I3PXW7"/>
<dbReference type="EMBL" id="FORF01000013">
    <property type="protein sequence ID" value="SFJ26235.1"/>
    <property type="molecule type" value="Genomic_DNA"/>
</dbReference>
<organism evidence="6 7">
    <name type="scientific">Aquamicrobium aerolatum DSM 21857</name>
    <dbReference type="NCBI Taxonomy" id="1121003"/>
    <lineage>
        <taxon>Bacteria</taxon>
        <taxon>Pseudomonadati</taxon>
        <taxon>Pseudomonadota</taxon>
        <taxon>Alphaproteobacteria</taxon>
        <taxon>Hyphomicrobiales</taxon>
        <taxon>Phyllobacteriaceae</taxon>
        <taxon>Aerobium</taxon>
    </lineage>
</organism>
<gene>
    <name evidence="6" type="ORF">SAMN03080618_02487</name>
</gene>
<dbReference type="PANTHER" id="PTHR30537">
    <property type="entry name" value="HTH-TYPE TRANSCRIPTIONAL REGULATOR"/>
    <property type="match status" value="1"/>
</dbReference>
<dbReference type="InterPro" id="IPR000847">
    <property type="entry name" value="LysR_HTH_N"/>
</dbReference>
<dbReference type="SUPFAM" id="SSF53850">
    <property type="entry name" value="Periplasmic binding protein-like II"/>
    <property type="match status" value="1"/>
</dbReference>
<feature type="domain" description="HTH lysR-type" evidence="5">
    <location>
        <begin position="6"/>
        <end position="63"/>
    </location>
</feature>
<dbReference type="GO" id="GO:0043565">
    <property type="term" value="F:sequence-specific DNA binding"/>
    <property type="evidence" value="ECO:0007669"/>
    <property type="project" value="TreeGrafter"/>
</dbReference>
<dbReference type="InterPro" id="IPR036390">
    <property type="entry name" value="WH_DNA-bd_sf"/>
</dbReference>
<keyword evidence="2" id="KW-0805">Transcription regulation</keyword>
<dbReference type="Proteomes" id="UP000242763">
    <property type="component" value="Unassembled WGS sequence"/>
</dbReference>
<reference evidence="7" key="1">
    <citation type="submission" date="2016-10" db="EMBL/GenBank/DDBJ databases">
        <authorList>
            <person name="Varghese N."/>
            <person name="Submissions S."/>
        </authorList>
    </citation>
    <scope>NUCLEOTIDE SEQUENCE [LARGE SCALE GENOMIC DNA]</scope>
    <source>
        <strain evidence="7">DSM 21857</strain>
    </source>
</reference>
<sequence length="298" mass="32537">MKNLADQWELWRTFLAVVREGSLSGAARMLGMTQPTAGRHIDALETAIGVKLFTRSRDGLLPTALAETLVPHAETMALAAAKLVRTASGEQGQARGTVRIAASEMVGTFVLPAELVSLRHRHPAIEFELALSNRNDNLLRGEADIAVRMVRPEQEAIVARHVGTVRVGLFAHRSYTQLYGVPQNADELFEHSTIGIDKDEALLAGIKVGGRNLARDMFALRCDSDAAQMMALKAGLGIGGCHLVLAAQDPDLVRVLPETIEFGYEMWVAMHEDLQDTRRVRLVFDHLVGALSAYVNGR</sequence>
<dbReference type="InterPro" id="IPR058163">
    <property type="entry name" value="LysR-type_TF_proteobact-type"/>
</dbReference>
<dbReference type="Gene3D" id="3.40.190.290">
    <property type="match status" value="1"/>
</dbReference>
<dbReference type="Pfam" id="PF00126">
    <property type="entry name" value="HTH_1"/>
    <property type="match status" value="1"/>
</dbReference>
<dbReference type="InterPro" id="IPR036388">
    <property type="entry name" value="WH-like_DNA-bd_sf"/>
</dbReference>
<protein>
    <submittedName>
        <fullName evidence="6">Transcriptional regulator, LysR family</fullName>
    </submittedName>
</protein>
<dbReference type="InterPro" id="IPR005119">
    <property type="entry name" value="LysR_subst-bd"/>
</dbReference>
<dbReference type="SUPFAM" id="SSF46785">
    <property type="entry name" value="Winged helix' DNA-binding domain"/>
    <property type="match status" value="1"/>
</dbReference>
<dbReference type="PANTHER" id="PTHR30537:SF3">
    <property type="entry name" value="TRANSCRIPTIONAL REGULATORY PROTEIN"/>
    <property type="match status" value="1"/>
</dbReference>
<keyword evidence="4" id="KW-0804">Transcription</keyword>
<keyword evidence="3" id="KW-0238">DNA-binding</keyword>
<evidence type="ECO:0000256" key="2">
    <source>
        <dbReference type="ARBA" id="ARBA00023015"/>
    </source>
</evidence>
<dbReference type="GO" id="GO:0003700">
    <property type="term" value="F:DNA-binding transcription factor activity"/>
    <property type="evidence" value="ECO:0007669"/>
    <property type="project" value="InterPro"/>
</dbReference>
<dbReference type="RefSeq" id="WP_091522829.1">
    <property type="nucleotide sequence ID" value="NZ_FORF01000013.1"/>
</dbReference>